<accession>A0ABW3Q221</accession>
<comment type="caution">
    <text evidence="2">The sequence shown here is derived from an EMBL/GenBank/DDBJ whole genome shotgun (WGS) entry which is preliminary data.</text>
</comment>
<dbReference type="InterPro" id="IPR041270">
    <property type="entry name" value="Phage_ABA_S"/>
</dbReference>
<evidence type="ECO:0000313" key="3">
    <source>
        <dbReference type="Proteomes" id="UP001597169"/>
    </source>
</evidence>
<feature type="domain" description="Phage ABA sandwich" evidence="1">
    <location>
        <begin position="43"/>
        <end position="132"/>
    </location>
</feature>
<gene>
    <name evidence="2" type="ORF">ACFQ3J_21445</name>
</gene>
<name>A0ABW3Q221_9BACL</name>
<dbReference type="EMBL" id="JBHTKX010000004">
    <property type="protein sequence ID" value="MFD1130712.1"/>
    <property type="molecule type" value="Genomic_DNA"/>
</dbReference>
<reference evidence="3" key="1">
    <citation type="journal article" date="2019" name="Int. J. Syst. Evol. Microbiol.">
        <title>The Global Catalogue of Microorganisms (GCM) 10K type strain sequencing project: providing services to taxonomists for standard genome sequencing and annotation.</title>
        <authorList>
            <consortium name="The Broad Institute Genomics Platform"/>
            <consortium name="The Broad Institute Genome Sequencing Center for Infectious Disease"/>
            <person name="Wu L."/>
            <person name="Ma J."/>
        </authorList>
    </citation>
    <scope>NUCLEOTIDE SEQUENCE [LARGE SCALE GENOMIC DNA]</scope>
    <source>
        <strain evidence="3">CCUG 53519</strain>
    </source>
</reference>
<keyword evidence="3" id="KW-1185">Reference proteome</keyword>
<dbReference type="RefSeq" id="WP_090727288.1">
    <property type="nucleotide sequence ID" value="NZ_JBHTKX010000004.1"/>
</dbReference>
<organism evidence="2 3">
    <name type="scientific">Paenibacillus provencensis</name>
    <dbReference type="NCBI Taxonomy" id="441151"/>
    <lineage>
        <taxon>Bacteria</taxon>
        <taxon>Bacillati</taxon>
        <taxon>Bacillota</taxon>
        <taxon>Bacilli</taxon>
        <taxon>Bacillales</taxon>
        <taxon>Paenibacillaceae</taxon>
        <taxon>Paenibacillus</taxon>
    </lineage>
</organism>
<protein>
    <recommendedName>
        <fullName evidence="1">Phage ABA sandwich domain-containing protein</fullName>
    </recommendedName>
</protein>
<proteinExistence type="predicted"/>
<sequence length="159" mass="18217">MINHSKDEVLTQLTADKLRQARLNLEPLLRRWSKLSPDDQDRYIATEIMGWTIGRGKHVGCYVYEEKVVPFEEFQPSVCLRTAYNLFESFLIPDQISIQPCGSASGLFWMVYFKDAYIGVGKTLQQALCNACIVIKHAAASLDKEPVQRFFYPVNRVLP</sequence>
<evidence type="ECO:0000259" key="1">
    <source>
        <dbReference type="Pfam" id="PF18066"/>
    </source>
</evidence>
<dbReference type="Proteomes" id="UP001597169">
    <property type="component" value="Unassembled WGS sequence"/>
</dbReference>
<evidence type="ECO:0000313" key="2">
    <source>
        <dbReference type="EMBL" id="MFD1130712.1"/>
    </source>
</evidence>
<dbReference type="Pfam" id="PF18066">
    <property type="entry name" value="Phage_ABA_S"/>
    <property type="match status" value="1"/>
</dbReference>